<dbReference type="Proteomes" id="UP000054270">
    <property type="component" value="Unassembled WGS sequence"/>
</dbReference>
<evidence type="ECO:0000313" key="3">
    <source>
        <dbReference type="Proteomes" id="UP000054270"/>
    </source>
</evidence>
<sequence length="95" mass="10438">MLGLEKAARWRWLSAPCTILARMPQPPRFQRSFSSAWRVAAFPCPESADSVPLRPCAMPRRHATTPGGSMRPADTKSPRVPRVAALCAQHASRGD</sequence>
<gene>
    <name evidence="2" type="ORF">HYPSUDRAFT_66830</name>
</gene>
<feature type="region of interest" description="Disordered" evidence="1">
    <location>
        <begin position="53"/>
        <end position="81"/>
    </location>
</feature>
<organism evidence="2 3">
    <name type="scientific">Hypholoma sublateritium (strain FD-334 SS-4)</name>
    <dbReference type="NCBI Taxonomy" id="945553"/>
    <lineage>
        <taxon>Eukaryota</taxon>
        <taxon>Fungi</taxon>
        <taxon>Dikarya</taxon>
        <taxon>Basidiomycota</taxon>
        <taxon>Agaricomycotina</taxon>
        <taxon>Agaricomycetes</taxon>
        <taxon>Agaricomycetidae</taxon>
        <taxon>Agaricales</taxon>
        <taxon>Agaricineae</taxon>
        <taxon>Strophariaceae</taxon>
        <taxon>Hypholoma</taxon>
    </lineage>
</organism>
<dbReference type="AlphaFoldDB" id="A0A0D2P1L9"/>
<proteinExistence type="predicted"/>
<evidence type="ECO:0000313" key="2">
    <source>
        <dbReference type="EMBL" id="KJA22596.1"/>
    </source>
</evidence>
<name>A0A0D2P1L9_HYPSF</name>
<keyword evidence="3" id="KW-1185">Reference proteome</keyword>
<reference evidence="3" key="1">
    <citation type="submission" date="2014-04" db="EMBL/GenBank/DDBJ databases">
        <title>Evolutionary Origins and Diversification of the Mycorrhizal Mutualists.</title>
        <authorList>
            <consortium name="DOE Joint Genome Institute"/>
            <consortium name="Mycorrhizal Genomics Consortium"/>
            <person name="Kohler A."/>
            <person name="Kuo A."/>
            <person name="Nagy L.G."/>
            <person name="Floudas D."/>
            <person name="Copeland A."/>
            <person name="Barry K.W."/>
            <person name="Cichocki N."/>
            <person name="Veneault-Fourrey C."/>
            <person name="LaButti K."/>
            <person name="Lindquist E.A."/>
            <person name="Lipzen A."/>
            <person name="Lundell T."/>
            <person name="Morin E."/>
            <person name="Murat C."/>
            <person name="Riley R."/>
            <person name="Ohm R."/>
            <person name="Sun H."/>
            <person name="Tunlid A."/>
            <person name="Henrissat B."/>
            <person name="Grigoriev I.V."/>
            <person name="Hibbett D.S."/>
            <person name="Martin F."/>
        </authorList>
    </citation>
    <scope>NUCLEOTIDE SEQUENCE [LARGE SCALE GENOMIC DNA]</scope>
    <source>
        <strain evidence="3">FD-334 SS-4</strain>
    </source>
</reference>
<dbReference type="EMBL" id="KN817548">
    <property type="protein sequence ID" value="KJA22596.1"/>
    <property type="molecule type" value="Genomic_DNA"/>
</dbReference>
<protein>
    <submittedName>
        <fullName evidence="2">Uncharacterized protein</fullName>
    </submittedName>
</protein>
<accession>A0A0D2P1L9</accession>
<evidence type="ECO:0000256" key="1">
    <source>
        <dbReference type="SAM" id="MobiDB-lite"/>
    </source>
</evidence>